<reference evidence="1 2" key="1">
    <citation type="submission" date="2024-03" db="EMBL/GenBank/DDBJ databases">
        <title>Adaptation during the transition from Ophiocordyceps entomopathogen to insect associate is accompanied by gene loss and intensified selection.</title>
        <authorList>
            <person name="Ward C.M."/>
            <person name="Onetto C.A."/>
            <person name="Borneman A.R."/>
        </authorList>
    </citation>
    <scope>NUCLEOTIDE SEQUENCE [LARGE SCALE GENOMIC DNA]</scope>
    <source>
        <strain evidence="1">AWRI1</strain>
        <tissue evidence="1">Single Adult Female</tissue>
    </source>
</reference>
<protein>
    <submittedName>
        <fullName evidence="1">Uncharacterized protein</fullName>
    </submittedName>
</protein>
<sequence>MNNSSRPTPSLWTDSRKQRCFANRPSGRSNTCLNFQGTLFAECRKWAKKATKKRQEEEEENVEGLKMVRLLKMRNDPNADINFGSSLSKEVIGKRKGRKSLRNLGG</sequence>
<evidence type="ECO:0000313" key="1">
    <source>
        <dbReference type="EMBL" id="KAK7598187.1"/>
    </source>
</evidence>
<accession>A0AAN9TPG5</accession>
<dbReference type="Proteomes" id="UP001367676">
    <property type="component" value="Unassembled WGS sequence"/>
</dbReference>
<organism evidence="1 2">
    <name type="scientific">Parthenolecanium corni</name>
    <dbReference type="NCBI Taxonomy" id="536013"/>
    <lineage>
        <taxon>Eukaryota</taxon>
        <taxon>Metazoa</taxon>
        <taxon>Ecdysozoa</taxon>
        <taxon>Arthropoda</taxon>
        <taxon>Hexapoda</taxon>
        <taxon>Insecta</taxon>
        <taxon>Pterygota</taxon>
        <taxon>Neoptera</taxon>
        <taxon>Paraneoptera</taxon>
        <taxon>Hemiptera</taxon>
        <taxon>Sternorrhyncha</taxon>
        <taxon>Coccoidea</taxon>
        <taxon>Coccidae</taxon>
        <taxon>Parthenolecanium</taxon>
    </lineage>
</organism>
<keyword evidence="2" id="KW-1185">Reference proteome</keyword>
<dbReference type="EMBL" id="JBBCAQ010000014">
    <property type="protein sequence ID" value="KAK7598187.1"/>
    <property type="molecule type" value="Genomic_DNA"/>
</dbReference>
<dbReference type="AlphaFoldDB" id="A0AAN9TPG5"/>
<evidence type="ECO:0000313" key="2">
    <source>
        <dbReference type="Proteomes" id="UP001367676"/>
    </source>
</evidence>
<name>A0AAN9TPG5_9HEMI</name>
<gene>
    <name evidence="1" type="ORF">V9T40_006422</name>
</gene>
<proteinExistence type="predicted"/>
<comment type="caution">
    <text evidence="1">The sequence shown here is derived from an EMBL/GenBank/DDBJ whole genome shotgun (WGS) entry which is preliminary data.</text>
</comment>